<dbReference type="InterPro" id="IPR000819">
    <property type="entry name" value="Peptidase_M17_C"/>
</dbReference>
<comment type="function">
    <text evidence="6">Presumably involved in the processing and regular turnover of intracellular proteins. Catalyzes the removal of unsubstituted N-terminal amino acids from various peptides.</text>
</comment>
<evidence type="ECO:0000256" key="1">
    <source>
        <dbReference type="ARBA" id="ARBA00009528"/>
    </source>
</evidence>
<accession>A0A4P6MRL2</accession>
<evidence type="ECO:0000256" key="6">
    <source>
        <dbReference type="ARBA" id="ARBA00049972"/>
    </source>
</evidence>
<dbReference type="RefSeq" id="WP_130429476.1">
    <property type="nucleotide sequence ID" value="NZ_CP034841.1"/>
</dbReference>
<evidence type="ECO:0000313" key="11">
    <source>
        <dbReference type="Proteomes" id="UP000289326"/>
    </source>
</evidence>
<dbReference type="Proteomes" id="UP000289326">
    <property type="component" value="Chromosome"/>
</dbReference>
<name>A0A4P6MRL2_9BACT</name>
<dbReference type="GO" id="GO:0005737">
    <property type="term" value="C:cytoplasm"/>
    <property type="evidence" value="ECO:0007669"/>
    <property type="project" value="InterPro"/>
</dbReference>
<proteinExistence type="inferred from homology"/>
<evidence type="ECO:0000256" key="5">
    <source>
        <dbReference type="ARBA" id="ARBA00033172"/>
    </source>
</evidence>
<dbReference type="AlphaFoldDB" id="A0A4P6MRL2"/>
<evidence type="ECO:0000313" key="10">
    <source>
        <dbReference type="EMBL" id="QBF34699.1"/>
    </source>
</evidence>
<dbReference type="GO" id="GO:0006508">
    <property type="term" value="P:proteolysis"/>
    <property type="evidence" value="ECO:0007669"/>
    <property type="project" value="UniProtKB-KW"/>
</dbReference>
<keyword evidence="4" id="KW-0378">Hydrolase</keyword>
<dbReference type="Gene3D" id="3.40.630.10">
    <property type="entry name" value="Zn peptidases"/>
    <property type="match status" value="1"/>
</dbReference>
<dbReference type="PRINTS" id="PR00481">
    <property type="entry name" value="LAMNOPPTDASE"/>
</dbReference>
<dbReference type="GO" id="GO:0030145">
    <property type="term" value="F:manganese ion binding"/>
    <property type="evidence" value="ECO:0007669"/>
    <property type="project" value="InterPro"/>
</dbReference>
<keyword evidence="2 10" id="KW-0031">Aminopeptidase</keyword>
<organism evidence="10 11">
    <name type="scientific">Mycoplasmopsis phocirhinis</name>
    <dbReference type="NCBI Taxonomy" id="142650"/>
    <lineage>
        <taxon>Bacteria</taxon>
        <taxon>Bacillati</taxon>
        <taxon>Mycoplasmatota</taxon>
        <taxon>Mycoplasmoidales</taxon>
        <taxon>Metamycoplasmataceae</taxon>
        <taxon>Mycoplasmopsis</taxon>
    </lineage>
</organism>
<evidence type="ECO:0000256" key="4">
    <source>
        <dbReference type="ARBA" id="ARBA00022801"/>
    </source>
</evidence>
<evidence type="ECO:0000256" key="3">
    <source>
        <dbReference type="ARBA" id="ARBA00022670"/>
    </source>
</evidence>
<evidence type="ECO:0000256" key="2">
    <source>
        <dbReference type="ARBA" id="ARBA00022438"/>
    </source>
</evidence>
<evidence type="ECO:0000259" key="9">
    <source>
        <dbReference type="Pfam" id="PF00883"/>
    </source>
</evidence>
<dbReference type="SUPFAM" id="SSF53187">
    <property type="entry name" value="Zn-dependent exopeptidases"/>
    <property type="match status" value="1"/>
</dbReference>
<dbReference type="CDD" id="cd00433">
    <property type="entry name" value="Peptidase_M17"/>
    <property type="match status" value="1"/>
</dbReference>
<dbReference type="GO" id="GO:0070006">
    <property type="term" value="F:metalloaminopeptidase activity"/>
    <property type="evidence" value="ECO:0007669"/>
    <property type="project" value="InterPro"/>
</dbReference>
<dbReference type="PANTHER" id="PTHR11963:SF23">
    <property type="entry name" value="CYTOSOL AMINOPEPTIDASE"/>
    <property type="match status" value="1"/>
</dbReference>
<dbReference type="OrthoDB" id="9809354at2"/>
<evidence type="ECO:0000256" key="7">
    <source>
        <dbReference type="ARBA" id="ARBA00050021"/>
    </source>
</evidence>
<evidence type="ECO:0000256" key="8">
    <source>
        <dbReference type="ARBA" id="ARBA00050061"/>
    </source>
</evidence>
<sequence>MKKYYSTFRNENFILKAILGSNQSEIKPQISTKNGSITEFINNKEAYIYVENDLNYEQLLNFIDEFVINANRNYQIDLKTFVSDKLDMDAVIKAFYSKIFFYEAILFNKKKEAPQKKQFTFLLPDASYTEIAQKYAIIALNKNSIRNLQVMPENYLNSEMLADVIKDEFEQNSDLKITVLKKNEISDLGMGLLLSVNKGSTHAPRVVVIEYNGAPDSNEKIAYIGKGITFDTGGMNTKGYHMEGMKYDMSGSVIAAYTVKTAAELKIKKNLVAVMCITDNRQDGDASLPENVYESMAGISVEVTDTDAEGRLVLADGLYYAATVLKATTLIDVATLTGAMSRTLGSEYSGIWSTDENNWEIFEKSAKIAREKVWRMPLHDDFHEPNTASIVADLNNYNIVETSDHNTAAMFLKQFTNDVAYIHCDIAGTADIKGKPMGVLLDTLVEFAIQK</sequence>
<dbReference type="Pfam" id="PF00883">
    <property type="entry name" value="Peptidase_M17"/>
    <property type="match status" value="1"/>
</dbReference>
<keyword evidence="3" id="KW-0645">Protease</keyword>
<reference evidence="10 11" key="1">
    <citation type="submission" date="2019-01" db="EMBL/GenBank/DDBJ databases">
        <title>Complete sequence and annotation of the Mycoplasma phocirhinis strain 852T genome.</title>
        <authorList>
            <person name="Frasca S.Jr."/>
            <person name="Kutish G.F."/>
            <person name="Castellanos Gell J."/>
            <person name="Michaels D.L."/>
            <person name="Brown D.R."/>
        </authorList>
    </citation>
    <scope>NUCLEOTIDE SEQUENCE [LARGE SCALE GENOMIC DNA]</scope>
    <source>
        <strain evidence="10 11">852</strain>
    </source>
</reference>
<dbReference type="InterPro" id="IPR011356">
    <property type="entry name" value="Leucine_aapep/pepB"/>
</dbReference>
<protein>
    <recommendedName>
        <fullName evidence="7">Probable cytosol aminopeptidase</fullName>
    </recommendedName>
    <alternativeName>
        <fullName evidence="8">Leucine aminopeptidase</fullName>
    </alternativeName>
    <alternativeName>
        <fullName evidence="5">Leucyl aminopeptidase</fullName>
    </alternativeName>
</protein>
<comment type="similarity">
    <text evidence="1">Belongs to the peptidase M17 family.</text>
</comment>
<keyword evidence="11" id="KW-1185">Reference proteome</keyword>
<dbReference type="EMBL" id="CP034841">
    <property type="protein sequence ID" value="QBF34699.1"/>
    <property type="molecule type" value="Genomic_DNA"/>
</dbReference>
<gene>
    <name evidence="10" type="ORF">EG856_02100</name>
</gene>
<dbReference type="PANTHER" id="PTHR11963">
    <property type="entry name" value="LEUCINE AMINOPEPTIDASE-RELATED"/>
    <property type="match status" value="1"/>
</dbReference>
<feature type="domain" description="Cytosol aminopeptidase" evidence="9">
    <location>
        <begin position="145"/>
        <end position="431"/>
    </location>
</feature>
<dbReference type="KEGG" id="mphi:EG856_02100"/>